<accession>A0AAD1W3X8</accession>
<proteinExistence type="predicted"/>
<evidence type="ECO:0000313" key="2">
    <source>
        <dbReference type="EMBL" id="CAH2283720.1"/>
    </source>
</evidence>
<sequence>MDEFLQTPADTRGEARGPKMASTPSASGAPSTSTLDGIGEEIRTIAASTATKADLLLLTTTIQDALRAENGRNPDRSGSAGCPCSRPGALPRGPKCQTGFD</sequence>
<dbReference type="AlphaFoldDB" id="A0AAD1W3X8"/>
<reference evidence="2" key="1">
    <citation type="submission" date="2022-03" db="EMBL/GenBank/DDBJ databases">
        <authorList>
            <person name="Alioto T."/>
            <person name="Alioto T."/>
            <person name="Gomez Garrido J."/>
        </authorList>
    </citation>
    <scope>NUCLEOTIDE SEQUENCE</scope>
</reference>
<evidence type="ECO:0000313" key="3">
    <source>
        <dbReference type="Proteomes" id="UP001295444"/>
    </source>
</evidence>
<evidence type="ECO:0000256" key="1">
    <source>
        <dbReference type="SAM" id="MobiDB-lite"/>
    </source>
</evidence>
<gene>
    <name evidence="2" type="ORF">PECUL_23A006134</name>
</gene>
<keyword evidence="3" id="KW-1185">Reference proteome</keyword>
<feature type="compositionally biased region" description="Low complexity" evidence="1">
    <location>
        <begin position="21"/>
        <end position="34"/>
    </location>
</feature>
<dbReference type="EMBL" id="OW240915">
    <property type="protein sequence ID" value="CAH2283720.1"/>
    <property type="molecule type" value="Genomic_DNA"/>
</dbReference>
<name>A0AAD1W3X8_PELCU</name>
<feature type="region of interest" description="Disordered" evidence="1">
    <location>
        <begin position="68"/>
        <end position="101"/>
    </location>
</feature>
<dbReference type="Proteomes" id="UP001295444">
    <property type="component" value="Chromosome 04"/>
</dbReference>
<organism evidence="2 3">
    <name type="scientific">Pelobates cultripes</name>
    <name type="common">Western spadefoot toad</name>
    <dbReference type="NCBI Taxonomy" id="61616"/>
    <lineage>
        <taxon>Eukaryota</taxon>
        <taxon>Metazoa</taxon>
        <taxon>Chordata</taxon>
        <taxon>Craniata</taxon>
        <taxon>Vertebrata</taxon>
        <taxon>Euteleostomi</taxon>
        <taxon>Amphibia</taxon>
        <taxon>Batrachia</taxon>
        <taxon>Anura</taxon>
        <taxon>Pelobatoidea</taxon>
        <taxon>Pelobatidae</taxon>
        <taxon>Pelobates</taxon>
    </lineage>
</organism>
<feature type="region of interest" description="Disordered" evidence="1">
    <location>
        <begin position="1"/>
        <end position="36"/>
    </location>
</feature>
<protein>
    <submittedName>
        <fullName evidence="2">Uncharacterized protein</fullName>
    </submittedName>
</protein>